<organism evidence="1 2">
    <name type="scientific">Secundilactobacillus paracollinoides</name>
    <dbReference type="NCBI Taxonomy" id="240427"/>
    <lineage>
        <taxon>Bacteria</taxon>
        <taxon>Bacillati</taxon>
        <taxon>Bacillota</taxon>
        <taxon>Bacilli</taxon>
        <taxon>Lactobacillales</taxon>
        <taxon>Lactobacillaceae</taxon>
        <taxon>Secundilactobacillus</taxon>
    </lineage>
</organism>
<reference evidence="1 2" key="1">
    <citation type="submission" date="2016-03" db="EMBL/GenBank/DDBJ databases">
        <title>Pediococcus and Lactobacillus from brewery environment - whole genome sequencing and assembly.</title>
        <authorList>
            <person name="Behr J."/>
            <person name="Geissler A.J."/>
            <person name="Vogel R.F."/>
        </authorList>
    </citation>
    <scope>NUCLEOTIDE SEQUENCE [LARGE SCALE GENOMIC DNA]</scope>
    <source>
        <strain evidence="1 2">TMW 1.1995</strain>
    </source>
</reference>
<sequence length="125" mass="14041">MAIWQQKQLSDFARADDFHVSPFYDDGKTFGTPTWIWSVVVGDNLYIRPWNGRASRWYQSAVKQGAGRIKLAGNVFQVEFEKADADKGLNQQISEAYSKKYSGSSYLPPMIAEGPTSATMKVLPK</sequence>
<accession>A0A1B2J0Q1</accession>
<dbReference type="RefSeq" id="WP_054710951.1">
    <property type="nucleotide sequence ID" value="NZ_CP014912.1"/>
</dbReference>
<dbReference type="InterPro" id="IPR016888">
    <property type="entry name" value="UCP028498"/>
</dbReference>
<dbReference type="PIRSF" id="PIRSF028498">
    <property type="entry name" value="UCP028498"/>
    <property type="match status" value="1"/>
</dbReference>
<evidence type="ECO:0000313" key="1">
    <source>
        <dbReference type="EMBL" id="ANZ67872.1"/>
    </source>
</evidence>
<keyword evidence="2" id="KW-1185">Reference proteome</keyword>
<evidence type="ECO:0008006" key="3">
    <source>
        <dbReference type="Google" id="ProtNLM"/>
    </source>
</evidence>
<dbReference type="AlphaFoldDB" id="A0A1B2J0Q1"/>
<dbReference type="EMBL" id="CP014924">
    <property type="protein sequence ID" value="ANZ67872.1"/>
    <property type="molecule type" value="Genomic_DNA"/>
</dbReference>
<proteinExistence type="predicted"/>
<dbReference type="Proteomes" id="UP000093267">
    <property type="component" value="Chromosome"/>
</dbReference>
<gene>
    <name evidence="1" type="ORF">AYR63_12470</name>
</gene>
<name>A0A1B2J0Q1_9LACO</name>
<dbReference type="OrthoDB" id="162563at2"/>
<protein>
    <recommendedName>
        <fullName evidence="3">DUF2255 domain-containing protein</fullName>
    </recommendedName>
</protein>
<evidence type="ECO:0000313" key="2">
    <source>
        <dbReference type="Proteomes" id="UP000093267"/>
    </source>
</evidence>
<dbReference type="Pfam" id="PF10012">
    <property type="entry name" value="DUF2255"/>
    <property type="match status" value="1"/>
</dbReference>